<dbReference type="InterPro" id="IPR043519">
    <property type="entry name" value="NT_sf"/>
</dbReference>
<evidence type="ECO:0000313" key="2">
    <source>
        <dbReference type="Proteomes" id="UP000292927"/>
    </source>
</evidence>
<dbReference type="RefSeq" id="WP_130436263.1">
    <property type="nucleotide sequence ID" value="NZ_SGXF01000008.1"/>
</dbReference>
<evidence type="ECO:0000313" key="1">
    <source>
        <dbReference type="EMBL" id="RZS92734.1"/>
    </source>
</evidence>
<dbReference type="SUPFAM" id="SSF81301">
    <property type="entry name" value="Nucleotidyltransferase"/>
    <property type="match status" value="1"/>
</dbReference>
<organism evidence="1 2">
    <name type="scientific">Cuneatibacter caecimuris</name>
    <dbReference type="NCBI Taxonomy" id="1796618"/>
    <lineage>
        <taxon>Bacteria</taxon>
        <taxon>Bacillati</taxon>
        <taxon>Bacillota</taxon>
        <taxon>Clostridia</taxon>
        <taxon>Lachnospirales</taxon>
        <taxon>Lachnospiraceae</taxon>
        <taxon>Cuneatibacter</taxon>
    </lineage>
</organism>
<proteinExistence type="predicted"/>
<dbReference type="Gene3D" id="3.30.460.10">
    <property type="entry name" value="Beta Polymerase, domain 2"/>
    <property type="match status" value="1"/>
</dbReference>
<dbReference type="Pfam" id="PF04229">
    <property type="entry name" value="GrpB"/>
    <property type="match status" value="1"/>
</dbReference>
<gene>
    <name evidence="1" type="ORF">EV209_3034</name>
</gene>
<keyword evidence="2" id="KW-1185">Reference proteome</keyword>
<dbReference type="Proteomes" id="UP000292927">
    <property type="component" value="Unassembled WGS sequence"/>
</dbReference>
<keyword evidence="1" id="KW-0808">Transferase</keyword>
<dbReference type="AlphaFoldDB" id="A0A4Q7NZG8"/>
<dbReference type="GO" id="GO:0016740">
    <property type="term" value="F:transferase activity"/>
    <property type="evidence" value="ECO:0007669"/>
    <property type="project" value="UniProtKB-KW"/>
</dbReference>
<comment type="caution">
    <text evidence="1">The sequence shown here is derived from an EMBL/GenBank/DDBJ whole genome shotgun (WGS) entry which is preliminary data.</text>
</comment>
<dbReference type="EMBL" id="SGXF01000008">
    <property type="protein sequence ID" value="RZS92734.1"/>
    <property type="molecule type" value="Genomic_DNA"/>
</dbReference>
<dbReference type="PANTHER" id="PTHR34822:SF1">
    <property type="entry name" value="GRPB FAMILY PROTEIN"/>
    <property type="match status" value="1"/>
</dbReference>
<sequence length="179" mass="20319">MIGLKRGTVELLPHQEAWSQNAEKIIGILKQLLGNIAVDIQHVGSTAVVAIQAKPIIDIAAGVWDLSEVLPYIETLEQHGFIFRGEDVPGQLLFVMGDFENDTRTHHIHVVKWNSTAWNNYINFRDYLNAHPEKAMNYDVCKQRLALQFPNDRNRYTSGKQKLIECLLIEAGAWKSQAQ</sequence>
<protein>
    <submittedName>
        <fullName evidence="1">GrpB-like predicted nucleotidyltransferase (UPF0157 family)</fullName>
    </submittedName>
</protein>
<name>A0A4Q7NZG8_9FIRM</name>
<reference evidence="1 2" key="1">
    <citation type="submission" date="2019-02" db="EMBL/GenBank/DDBJ databases">
        <title>Genomic Encyclopedia of Type Strains, Phase IV (KMG-IV): sequencing the most valuable type-strain genomes for metagenomic binning, comparative biology and taxonomic classification.</title>
        <authorList>
            <person name="Goeker M."/>
        </authorList>
    </citation>
    <scope>NUCLEOTIDE SEQUENCE [LARGE SCALE GENOMIC DNA]</scope>
    <source>
        <strain evidence="1 2">DSM 29486</strain>
    </source>
</reference>
<dbReference type="OrthoDB" id="9799092at2"/>
<dbReference type="InterPro" id="IPR007344">
    <property type="entry name" value="GrpB/CoaE"/>
</dbReference>
<accession>A0A4Q7NZG8</accession>
<dbReference type="PANTHER" id="PTHR34822">
    <property type="entry name" value="GRPB DOMAIN PROTEIN (AFU_ORTHOLOGUE AFUA_1G01530)"/>
    <property type="match status" value="1"/>
</dbReference>